<accession>A0A3E1B4K7</accession>
<reference evidence="3 4" key="1">
    <citation type="submission" date="2017-03" db="EMBL/GenBank/DDBJ databases">
        <title>Genome analysis of Rhizobial strains effectives or ineffectives for nitrogen fixation isolated from bean seeds.</title>
        <authorList>
            <person name="Peralta H."/>
            <person name="Aguilar-Vera A."/>
            <person name="Mora Y."/>
            <person name="Vargas-Lagunas C."/>
            <person name="Girard L."/>
            <person name="Mora J."/>
        </authorList>
    </citation>
    <scope>NUCLEOTIDE SEQUENCE [LARGE SCALE GENOMIC DNA]</scope>
    <source>
        <strain evidence="3 4">CCGM5</strain>
    </source>
</reference>
<dbReference type="InterPro" id="IPR001789">
    <property type="entry name" value="Sig_transdc_resp-reg_receiver"/>
</dbReference>
<evidence type="ECO:0000313" key="4">
    <source>
        <dbReference type="Proteomes" id="UP000256748"/>
    </source>
</evidence>
<feature type="modified residue" description="4-aspartylphosphate" evidence="1">
    <location>
        <position position="61"/>
    </location>
</feature>
<feature type="domain" description="Response regulatory" evidence="2">
    <location>
        <begin position="10"/>
        <end position="121"/>
    </location>
</feature>
<dbReference type="Gene3D" id="3.40.50.2300">
    <property type="match status" value="1"/>
</dbReference>
<evidence type="ECO:0000256" key="1">
    <source>
        <dbReference type="PROSITE-ProRule" id="PRU00169"/>
    </source>
</evidence>
<protein>
    <recommendedName>
        <fullName evidence="2">Response regulatory domain-containing protein</fullName>
    </recommendedName>
</protein>
<keyword evidence="1" id="KW-0597">Phosphoprotein</keyword>
<sequence length="131" mass="13908">MTVETLAGLAILVVEDDYFIADELARSLARAGAQVVGPVGSLSDALALLDDTEHLDFAILDLNLDGVSAIPIADKLAAGNVSFAFVTGYGTGGIPSRFKTVERLDKPVEIARVVSLIKKAATSRRRRPSKR</sequence>
<dbReference type="InterPro" id="IPR011006">
    <property type="entry name" value="CheY-like_superfamily"/>
</dbReference>
<evidence type="ECO:0000313" key="3">
    <source>
        <dbReference type="EMBL" id="RFB85612.1"/>
    </source>
</evidence>
<dbReference type="AlphaFoldDB" id="A0A3E1B4K7"/>
<dbReference type="Proteomes" id="UP000256748">
    <property type="component" value="Unassembled WGS sequence"/>
</dbReference>
<name>A0A3E1B4K7_RHILT</name>
<dbReference type="GO" id="GO:0000160">
    <property type="term" value="P:phosphorelay signal transduction system"/>
    <property type="evidence" value="ECO:0007669"/>
    <property type="project" value="InterPro"/>
</dbReference>
<evidence type="ECO:0000259" key="2">
    <source>
        <dbReference type="PROSITE" id="PS50110"/>
    </source>
</evidence>
<comment type="caution">
    <text evidence="3">The sequence shown here is derived from an EMBL/GenBank/DDBJ whole genome shotgun (WGS) entry which is preliminary data.</text>
</comment>
<proteinExistence type="predicted"/>
<dbReference type="SUPFAM" id="SSF52172">
    <property type="entry name" value="CheY-like"/>
    <property type="match status" value="1"/>
</dbReference>
<dbReference type="SMART" id="SM00448">
    <property type="entry name" value="REC"/>
    <property type="match status" value="1"/>
</dbReference>
<dbReference type="EMBL" id="NAOO01000036">
    <property type="protein sequence ID" value="RFB85612.1"/>
    <property type="molecule type" value="Genomic_DNA"/>
</dbReference>
<gene>
    <name evidence="3" type="ORF">B5K10_27050</name>
</gene>
<dbReference type="Pfam" id="PF00072">
    <property type="entry name" value="Response_reg"/>
    <property type="match status" value="1"/>
</dbReference>
<dbReference type="PROSITE" id="PS50110">
    <property type="entry name" value="RESPONSE_REGULATORY"/>
    <property type="match status" value="1"/>
</dbReference>
<organism evidence="3 4">
    <name type="scientific">Rhizobium leguminosarum bv. trifolii</name>
    <dbReference type="NCBI Taxonomy" id="386"/>
    <lineage>
        <taxon>Bacteria</taxon>
        <taxon>Pseudomonadati</taxon>
        <taxon>Pseudomonadota</taxon>
        <taxon>Alphaproteobacteria</taxon>
        <taxon>Hyphomicrobiales</taxon>
        <taxon>Rhizobiaceae</taxon>
        <taxon>Rhizobium/Agrobacterium group</taxon>
        <taxon>Rhizobium</taxon>
    </lineage>
</organism>
<dbReference type="RefSeq" id="WP_116275633.1">
    <property type="nucleotide sequence ID" value="NZ_KZ859527.1"/>
</dbReference>